<accession>A0A840N7K2</accession>
<comment type="subcellular location">
    <subcellularLocation>
        <location evidence="1">Cell membrane</location>
        <topology evidence="1">Multi-pass membrane protein</topology>
    </subcellularLocation>
</comment>
<evidence type="ECO:0000256" key="6">
    <source>
        <dbReference type="ARBA" id="ARBA00022989"/>
    </source>
</evidence>
<feature type="transmembrane region" description="Helical" evidence="8">
    <location>
        <begin position="88"/>
        <end position="108"/>
    </location>
</feature>
<sequence length="495" mass="53850">MHTAVPTTTSPPSRTESPPVFASRPLLLIAAVFTAAHLSVSAFGGYWIDEVYMLAIGRYHPDWGYVDQPPLAPLLAGAMEWLAPNSMLLLRLPATLISASGIFLAGLLAKELGGDRRSQVITGLAFATGLWTSLIAHWITPYTLEVPLWMLLCQLLVRWCRQHAEGRADDRLLLALGVVIGVAMQTKVHVAVLCAALLGCLLVFGPRDLLRRPMFWGCAGIALVIAAPTLTWQALHGWPQLAMREVVVSETPTLSGGRSGEAVQMILFAGVLGTVLCLYGTARLLSAAEFRPYRFIGAAALVQYAFYIATSGRPYYVIGMYGVLMAAGAVAFQRRREARVASERRGLSWVVWPATALSVLAAGGVVAMSTLLTSAFGVPADRTLAQDVSAAYRRLPADVREHTAVVGESYILAAMLDARSDEYGLPLAHSPHRGYGYFGPPDPSAENVLIVGNDPAKWRPYFAEMRQVGHGGIPVWLLTDRQEPWPRLWEQVREL</sequence>
<dbReference type="AlphaFoldDB" id="A0A840N7K2"/>
<dbReference type="Proteomes" id="UP000580474">
    <property type="component" value="Unassembled WGS sequence"/>
</dbReference>
<dbReference type="PANTHER" id="PTHR33908:SF11">
    <property type="entry name" value="MEMBRANE PROTEIN"/>
    <property type="match status" value="1"/>
</dbReference>
<evidence type="ECO:0000313" key="11">
    <source>
        <dbReference type="Proteomes" id="UP000580474"/>
    </source>
</evidence>
<feature type="transmembrane region" description="Helical" evidence="8">
    <location>
        <begin position="172"/>
        <end position="203"/>
    </location>
</feature>
<feature type="transmembrane region" description="Helical" evidence="8">
    <location>
        <begin position="315"/>
        <end position="334"/>
    </location>
</feature>
<keyword evidence="4" id="KW-0808">Transferase</keyword>
<dbReference type="GO" id="GO:0009103">
    <property type="term" value="P:lipopolysaccharide biosynthetic process"/>
    <property type="evidence" value="ECO:0007669"/>
    <property type="project" value="UniProtKB-ARBA"/>
</dbReference>
<evidence type="ECO:0000256" key="1">
    <source>
        <dbReference type="ARBA" id="ARBA00004651"/>
    </source>
</evidence>
<feature type="transmembrane region" description="Helical" evidence="8">
    <location>
        <begin position="262"/>
        <end position="281"/>
    </location>
</feature>
<evidence type="ECO:0000256" key="8">
    <source>
        <dbReference type="SAM" id="Phobius"/>
    </source>
</evidence>
<dbReference type="GO" id="GO:0005886">
    <property type="term" value="C:plasma membrane"/>
    <property type="evidence" value="ECO:0007669"/>
    <property type="project" value="UniProtKB-SubCell"/>
</dbReference>
<evidence type="ECO:0000256" key="5">
    <source>
        <dbReference type="ARBA" id="ARBA00022692"/>
    </source>
</evidence>
<proteinExistence type="predicted"/>
<protein>
    <recommendedName>
        <fullName evidence="9">Glycosyltransferase RgtA/B/C/D-like domain-containing protein</fullName>
    </recommendedName>
</protein>
<dbReference type="InterPro" id="IPR038731">
    <property type="entry name" value="RgtA/B/C-like"/>
</dbReference>
<dbReference type="RefSeq" id="WP_184477256.1">
    <property type="nucleotide sequence ID" value="NZ_JACHIV010000001.1"/>
</dbReference>
<feature type="transmembrane region" description="Helical" evidence="8">
    <location>
        <begin position="120"/>
        <end position="140"/>
    </location>
</feature>
<dbReference type="EMBL" id="JACHIV010000001">
    <property type="protein sequence ID" value="MBB5067614.1"/>
    <property type="molecule type" value="Genomic_DNA"/>
</dbReference>
<keyword evidence="2" id="KW-1003">Cell membrane</keyword>
<gene>
    <name evidence="10" type="ORF">BJ969_000702</name>
</gene>
<name>A0A840N7K2_9PSEU</name>
<keyword evidence="11" id="KW-1185">Reference proteome</keyword>
<comment type="caution">
    <text evidence="10">The sequence shown here is derived from an EMBL/GenBank/DDBJ whole genome shotgun (WGS) entry which is preliminary data.</text>
</comment>
<evidence type="ECO:0000256" key="3">
    <source>
        <dbReference type="ARBA" id="ARBA00022676"/>
    </source>
</evidence>
<feature type="transmembrane region" description="Helical" evidence="8">
    <location>
        <begin position="215"/>
        <end position="235"/>
    </location>
</feature>
<feature type="domain" description="Glycosyltransferase RgtA/B/C/D-like" evidence="9">
    <location>
        <begin position="67"/>
        <end position="232"/>
    </location>
</feature>
<evidence type="ECO:0000256" key="2">
    <source>
        <dbReference type="ARBA" id="ARBA00022475"/>
    </source>
</evidence>
<dbReference type="Pfam" id="PF13231">
    <property type="entry name" value="PMT_2"/>
    <property type="match status" value="1"/>
</dbReference>
<dbReference type="InterPro" id="IPR050297">
    <property type="entry name" value="LipidA_mod_glycosyltrf_83"/>
</dbReference>
<keyword evidence="6 8" id="KW-1133">Transmembrane helix</keyword>
<evidence type="ECO:0000313" key="10">
    <source>
        <dbReference type="EMBL" id="MBB5067614.1"/>
    </source>
</evidence>
<keyword evidence="7 8" id="KW-0472">Membrane</keyword>
<reference evidence="10 11" key="1">
    <citation type="submission" date="2020-08" db="EMBL/GenBank/DDBJ databases">
        <title>Sequencing the genomes of 1000 actinobacteria strains.</title>
        <authorList>
            <person name="Klenk H.-P."/>
        </authorList>
    </citation>
    <scope>NUCLEOTIDE SEQUENCE [LARGE SCALE GENOMIC DNA]</scope>
    <source>
        <strain evidence="10 11">DSM 45582</strain>
    </source>
</reference>
<dbReference type="GO" id="GO:0016763">
    <property type="term" value="F:pentosyltransferase activity"/>
    <property type="evidence" value="ECO:0007669"/>
    <property type="project" value="TreeGrafter"/>
</dbReference>
<keyword evidence="3" id="KW-0328">Glycosyltransferase</keyword>
<keyword evidence="5 8" id="KW-0812">Transmembrane</keyword>
<evidence type="ECO:0000256" key="4">
    <source>
        <dbReference type="ARBA" id="ARBA00022679"/>
    </source>
</evidence>
<feature type="transmembrane region" description="Helical" evidence="8">
    <location>
        <begin position="293"/>
        <end position="309"/>
    </location>
</feature>
<dbReference type="PANTHER" id="PTHR33908">
    <property type="entry name" value="MANNOSYLTRANSFERASE YKCB-RELATED"/>
    <property type="match status" value="1"/>
</dbReference>
<feature type="transmembrane region" description="Helical" evidence="8">
    <location>
        <begin position="346"/>
        <end position="372"/>
    </location>
</feature>
<evidence type="ECO:0000256" key="7">
    <source>
        <dbReference type="ARBA" id="ARBA00023136"/>
    </source>
</evidence>
<evidence type="ECO:0000259" key="9">
    <source>
        <dbReference type="Pfam" id="PF13231"/>
    </source>
</evidence>
<organism evidence="10 11">
    <name type="scientific">Saccharopolyspora gloriosae</name>
    <dbReference type="NCBI Taxonomy" id="455344"/>
    <lineage>
        <taxon>Bacteria</taxon>
        <taxon>Bacillati</taxon>
        <taxon>Actinomycetota</taxon>
        <taxon>Actinomycetes</taxon>
        <taxon>Pseudonocardiales</taxon>
        <taxon>Pseudonocardiaceae</taxon>
        <taxon>Saccharopolyspora</taxon>
    </lineage>
</organism>
<feature type="transmembrane region" description="Helical" evidence="8">
    <location>
        <begin position="26"/>
        <end position="48"/>
    </location>
</feature>